<proteinExistence type="inferred from homology"/>
<evidence type="ECO:0008006" key="6">
    <source>
        <dbReference type="Google" id="ProtNLM"/>
    </source>
</evidence>
<evidence type="ECO:0000256" key="2">
    <source>
        <dbReference type="ARBA" id="ARBA00006076"/>
    </source>
</evidence>
<dbReference type="Pfam" id="PF03343">
    <property type="entry name" value="SART-1"/>
    <property type="match status" value="2"/>
</dbReference>
<evidence type="ECO:0000256" key="1">
    <source>
        <dbReference type="ARBA" id="ARBA00004123"/>
    </source>
</evidence>
<accession>A0A7S1LQ43</accession>
<reference evidence="5" key="1">
    <citation type="submission" date="2021-01" db="EMBL/GenBank/DDBJ databases">
        <authorList>
            <person name="Corre E."/>
            <person name="Pelletier E."/>
            <person name="Niang G."/>
            <person name="Scheremetjew M."/>
            <person name="Finn R."/>
            <person name="Kale V."/>
            <person name="Holt S."/>
            <person name="Cochrane G."/>
            <person name="Meng A."/>
            <person name="Brown T."/>
            <person name="Cohen L."/>
        </authorList>
    </citation>
    <scope>NUCLEOTIDE SEQUENCE</scope>
    <source>
        <strain evidence="5">OF101</strain>
    </source>
</reference>
<feature type="compositionally biased region" description="Basic and acidic residues" evidence="4">
    <location>
        <begin position="341"/>
        <end position="352"/>
    </location>
</feature>
<dbReference type="GO" id="GO:0000481">
    <property type="term" value="P:maturation of 5S rRNA"/>
    <property type="evidence" value="ECO:0007669"/>
    <property type="project" value="TreeGrafter"/>
</dbReference>
<dbReference type="PANTHER" id="PTHR14152">
    <property type="entry name" value="SQUAMOUS CELL CARCINOMA ANTIGEN RECOGNISED BY CYTOTOXIC T LYMPHOCYTES"/>
    <property type="match status" value="1"/>
</dbReference>
<feature type="compositionally biased region" description="Basic and acidic residues" evidence="4">
    <location>
        <begin position="21"/>
        <end position="40"/>
    </location>
</feature>
<organism evidence="5">
    <name type="scientific">Alexandrium catenella</name>
    <name type="common">Red tide dinoflagellate</name>
    <name type="synonym">Gonyaulax catenella</name>
    <dbReference type="NCBI Taxonomy" id="2925"/>
    <lineage>
        <taxon>Eukaryota</taxon>
        <taxon>Sar</taxon>
        <taxon>Alveolata</taxon>
        <taxon>Dinophyceae</taxon>
        <taxon>Gonyaulacales</taxon>
        <taxon>Pyrocystaceae</taxon>
        <taxon>Alexandrium</taxon>
    </lineage>
</organism>
<protein>
    <recommendedName>
        <fullName evidence="6">U4/U6.U5 tri-snRNP-associated protein 1</fullName>
    </recommendedName>
</protein>
<feature type="region of interest" description="Disordered" evidence="4">
    <location>
        <begin position="272"/>
        <end position="354"/>
    </location>
</feature>
<feature type="compositionally biased region" description="Basic residues" evidence="4">
    <location>
        <begin position="281"/>
        <end position="294"/>
    </location>
</feature>
<dbReference type="PANTHER" id="PTHR14152:SF5">
    <property type="entry name" value="U4_U6.U5 TRI-SNRNP-ASSOCIATED PROTEIN 1"/>
    <property type="match status" value="1"/>
</dbReference>
<feature type="region of interest" description="Disordered" evidence="4">
    <location>
        <begin position="1"/>
        <end position="183"/>
    </location>
</feature>
<dbReference type="EMBL" id="HBGE01020332">
    <property type="protein sequence ID" value="CAD9110653.1"/>
    <property type="molecule type" value="Transcribed_RNA"/>
</dbReference>
<dbReference type="AlphaFoldDB" id="A0A7S1LQ43"/>
<gene>
    <name evidence="5" type="ORF">ACAT0790_LOCUS12236</name>
</gene>
<feature type="compositionally biased region" description="Basic and acidic residues" evidence="4">
    <location>
        <begin position="169"/>
        <end position="179"/>
    </location>
</feature>
<dbReference type="InterPro" id="IPR005011">
    <property type="entry name" value="SNU66/SART1"/>
</dbReference>
<feature type="compositionally biased region" description="Basic and acidic residues" evidence="4">
    <location>
        <begin position="295"/>
        <end position="304"/>
    </location>
</feature>
<comment type="subcellular location">
    <subcellularLocation>
        <location evidence="1">Nucleus</location>
    </subcellularLocation>
</comment>
<dbReference type="GO" id="GO:0046540">
    <property type="term" value="C:U4/U6 x U5 tri-snRNP complex"/>
    <property type="evidence" value="ECO:0007669"/>
    <property type="project" value="TreeGrafter"/>
</dbReference>
<sequence>MAPKKDKKASDGGDVSASVEESNKMREKLGLRPLDTEAKSTAKAGSSNAPVHAPADKSKPEDPEEPKKKVAAAKSRKEHQELTKGKGLADIIEDEEGKGGAADWVARTRNKDGSMKATGSVAAAKEGGGGKKKKESLPEATAVPEMKVRHDASTLVEGESVTMTLSDKPILDKEGKIDDETPDELSNVRMTDAERAKHHEELKKQVDYDPTKEGQNILSKYDELKTGPSGFMISGSTVGVLDETDPEKKLAILTALSQKQSLEMKMKMQSDYYTPDEMSAKFRKPPKKKAKRRKATDSKDKEDQIGDPTLAAAAARPQDAGSDEEDPELYEQLSKQRRLVRRSDAGAMKKGEAALTAVSERIQSLGDPEEKEEKEKEVLGLKGKDAEAIAMTATTEFCNVVQTPLEKLETMKHESFRGSTLYKQQVTQRKGVAAGESKKRRAGAAGNEVENVPDITQAEQEMATLNEDCLDLTCASGLAYLRARSQIGNDQDSHKFRKTDNRPLEMSTVDGDIKLEYRDDFGRVQTPKEAFRAISWKFHGKVPGRKNMERRLLRLENEMKLKTMNPIEALPTLRALRHVQHSDAKPYMVLSGANEK</sequence>
<feature type="compositionally biased region" description="Basic and acidic residues" evidence="4">
    <location>
        <begin position="54"/>
        <end position="68"/>
    </location>
</feature>
<evidence type="ECO:0000256" key="3">
    <source>
        <dbReference type="ARBA" id="ARBA00023242"/>
    </source>
</evidence>
<keyword evidence="3" id="KW-0539">Nucleus</keyword>
<evidence type="ECO:0000313" key="5">
    <source>
        <dbReference type="EMBL" id="CAD9110653.1"/>
    </source>
</evidence>
<comment type="similarity">
    <text evidence="2">Belongs to the SNU66/SART1 family.</text>
</comment>
<evidence type="ECO:0000256" key="4">
    <source>
        <dbReference type="SAM" id="MobiDB-lite"/>
    </source>
</evidence>
<name>A0A7S1LQ43_ALECA</name>
<dbReference type="GO" id="GO:0045292">
    <property type="term" value="P:mRNA cis splicing, via spliceosome"/>
    <property type="evidence" value="ECO:0007669"/>
    <property type="project" value="TreeGrafter"/>
</dbReference>